<reference evidence="2 3" key="1">
    <citation type="submission" date="2019-01" db="EMBL/GenBank/DDBJ databases">
        <title>Ktedonosporobacter rubrisoli SCAWS-G2.</title>
        <authorList>
            <person name="Huang Y."/>
            <person name="Yan B."/>
        </authorList>
    </citation>
    <scope>NUCLEOTIDE SEQUENCE [LARGE SCALE GENOMIC DNA]</scope>
    <source>
        <strain evidence="2 3">SCAWS-G2</strain>
    </source>
</reference>
<dbReference type="Pfam" id="PF12680">
    <property type="entry name" value="SnoaL_2"/>
    <property type="match status" value="1"/>
</dbReference>
<accession>A0A4P6JV35</accession>
<feature type="domain" description="SnoaL-like" evidence="1">
    <location>
        <begin position="9"/>
        <end position="92"/>
    </location>
</feature>
<dbReference type="SUPFAM" id="SSF54427">
    <property type="entry name" value="NTF2-like"/>
    <property type="match status" value="1"/>
</dbReference>
<dbReference type="KEGG" id="kbs:EPA93_27415"/>
<sequence length="149" mass="16559">MSKADIESVRALFAGLEEDDYEMASDCLADSFLFSGWTPRPLDKLEFLTFIQGIKEGIPGLNFHLHNIQQHDHTVTARWQLTGYQTEGFTVPLLDLPPVPHRPRSISMPTEDLELILQDEMIVSLQVKPRTGGGIAGLLSLLDISMPGT</sequence>
<dbReference type="Gene3D" id="3.10.450.50">
    <property type="match status" value="1"/>
</dbReference>
<dbReference type="EMBL" id="CP035758">
    <property type="protein sequence ID" value="QBD79507.1"/>
    <property type="molecule type" value="Genomic_DNA"/>
</dbReference>
<dbReference type="RefSeq" id="WP_129890559.1">
    <property type="nucleotide sequence ID" value="NZ_CP035758.1"/>
</dbReference>
<evidence type="ECO:0000259" key="1">
    <source>
        <dbReference type="Pfam" id="PF12680"/>
    </source>
</evidence>
<evidence type="ECO:0000313" key="2">
    <source>
        <dbReference type="EMBL" id="QBD79507.1"/>
    </source>
</evidence>
<organism evidence="2 3">
    <name type="scientific">Ktedonosporobacter rubrisoli</name>
    <dbReference type="NCBI Taxonomy" id="2509675"/>
    <lineage>
        <taxon>Bacteria</taxon>
        <taxon>Bacillati</taxon>
        <taxon>Chloroflexota</taxon>
        <taxon>Ktedonobacteria</taxon>
        <taxon>Ktedonobacterales</taxon>
        <taxon>Ktedonosporobacteraceae</taxon>
        <taxon>Ktedonosporobacter</taxon>
    </lineage>
</organism>
<dbReference type="InterPro" id="IPR037401">
    <property type="entry name" value="SnoaL-like"/>
</dbReference>
<keyword evidence="3" id="KW-1185">Reference proteome</keyword>
<name>A0A4P6JV35_KTERU</name>
<gene>
    <name evidence="2" type="ORF">EPA93_27415</name>
</gene>
<dbReference type="AlphaFoldDB" id="A0A4P6JV35"/>
<dbReference type="InterPro" id="IPR032710">
    <property type="entry name" value="NTF2-like_dom_sf"/>
</dbReference>
<evidence type="ECO:0000313" key="3">
    <source>
        <dbReference type="Proteomes" id="UP000290365"/>
    </source>
</evidence>
<protein>
    <submittedName>
        <fullName evidence="2">Nuclear transport factor 2 family protein</fullName>
    </submittedName>
</protein>
<dbReference type="Proteomes" id="UP000290365">
    <property type="component" value="Chromosome"/>
</dbReference>
<proteinExistence type="predicted"/>
<dbReference type="OrthoDB" id="159575at2"/>